<dbReference type="RefSeq" id="WP_380019083.1">
    <property type="nucleotide sequence ID" value="NZ_JBHSHD010000003.1"/>
</dbReference>
<dbReference type="SUPFAM" id="SSF63829">
    <property type="entry name" value="Calcium-dependent phosphotriesterase"/>
    <property type="match status" value="2"/>
</dbReference>
<evidence type="ECO:0000313" key="3">
    <source>
        <dbReference type="Proteomes" id="UP001595886"/>
    </source>
</evidence>
<organism evidence="2 3">
    <name type="scientific">Dokdonella ginsengisoli</name>
    <dbReference type="NCBI Taxonomy" id="363846"/>
    <lineage>
        <taxon>Bacteria</taxon>
        <taxon>Pseudomonadati</taxon>
        <taxon>Pseudomonadota</taxon>
        <taxon>Gammaproteobacteria</taxon>
        <taxon>Lysobacterales</taxon>
        <taxon>Rhodanobacteraceae</taxon>
        <taxon>Dokdonella</taxon>
    </lineage>
</organism>
<dbReference type="Proteomes" id="UP001595886">
    <property type="component" value="Unassembled WGS sequence"/>
</dbReference>
<evidence type="ECO:0000313" key="2">
    <source>
        <dbReference type="EMBL" id="MFC4819325.1"/>
    </source>
</evidence>
<feature type="chain" id="PRO_5047107090" description="Bulb-type lectin domain-containing protein" evidence="1">
    <location>
        <begin position="19"/>
        <end position="438"/>
    </location>
</feature>
<reference evidence="3" key="1">
    <citation type="journal article" date="2019" name="Int. J. Syst. Evol. Microbiol.">
        <title>The Global Catalogue of Microorganisms (GCM) 10K type strain sequencing project: providing services to taxonomists for standard genome sequencing and annotation.</title>
        <authorList>
            <consortium name="The Broad Institute Genomics Platform"/>
            <consortium name="The Broad Institute Genome Sequencing Center for Infectious Disease"/>
            <person name="Wu L."/>
            <person name="Ma J."/>
        </authorList>
    </citation>
    <scope>NUCLEOTIDE SEQUENCE [LARGE SCALE GENOMIC DNA]</scope>
    <source>
        <strain evidence="3">CCUG 30340</strain>
    </source>
</reference>
<sequence length="438" mass="46116">MPPIATAFTLAGALAATAAWEPAWTGIWQYEADPRGATPMDVRVGADGRVFALFELAHDGMSHTALARFDEGGAFVWLRERPGIDGRGLQLLPGGDVAVVDAFGPVVRVRVYDGDDGTVVWEDQSQAGRISAGSRQLALALGDAGALLVPAIDGDDVVVVRYAADGERLPDWRWSPGAEDLQAEDIVATADGGAAVGVAGDMFTGGFLVVRFDADGQVLFHDRERGSLDGGTFNRRLFLAVDGAGAVLAQGALQNTRGDMQAQVWKIAADGTRSWTRTLVDPLDERFTTEAVGLLLEADGDAVLAQQAGLDERFRLLRLDSASGVLVHDSAAPLGGQTRGIARAPNGRVLVGGTYAIDFQGHVGARLAEFDADLRPCRWLDLGTQYFSTVFDGGAHGWTGAGGTLFEETSNDAHALRYDADGACEAVDAIFADGFDAG</sequence>
<gene>
    <name evidence="2" type="ORF">ACFO6Q_03265</name>
</gene>
<feature type="signal peptide" evidence="1">
    <location>
        <begin position="1"/>
        <end position="18"/>
    </location>
</feature>
<evidence type="ECO:0008006" key="4">
    <source>
        <dbReference type="Google" id="ProtNLM"/>
    </source>
</evidence>
<comment type="caution">
    <text evidence="2">The sequence shown here is derived from an EMBL/GenBank/DDBJ whole genome shotgun (WGS) entry which is preliminary data.</text>
</comment>
<protein>
    <recommendedName>
        <fullName evidence="4">Bulb-type lectin domain-containing protein</fullName>
    </recommendedName>
</protein>
<proteinExistence type="predicted"/>
<name>A0ABV9QPR8_9GAMM</name>
<keyword evidence="1" id="KW-0732">Signal</keyword>
<dbReference type="EMBL" id="JBHSHD010000003">
    <property type="protein sequence ID" value="MFC4819325.1"/>
    <property type="molecule type" value="Genomic_DNA"/>
</dbReference>
<accession>A0ABV9QPR8</accession>
<keyword evidence="3" id="KW-1185">Reference proteome</keyword>
<evidence type="ECO:0000256" key="1">
    <source>
        <dbReference type="SAM" id="SignalP"/>
    </source>
</evidence>